<evidence type="ECO:0000256" key="8">
    <source>
        <dbReference type="SAM" id="Phobius"/>
    </source>
</evidence>
<dbReference type="InParanoid" id="A0A2K3DB09"/>
<dbReference type="STRING" id="3055.A0A2K3DB09"/>
<reference evidence="9 10" key="1">
    <citation type="journal article" date="2007" name="Science">
        <title>The Chlamydomonas genome reveals the evolution of key animal and plant functions.</title>
        <authorList>
            <person name="Merchant S.S."/>
            <person name="Prochnik S.E."/>
            <person name="Vallon O."/>
            <person name="Harris E.H."/>
            <person name="Karpowicz S.J."/>
            <person name="Witman G.B."/>
            <person name="Terry A."/>
            <person name="Salamov A."/>
            <person name="Fritz-Laylin L.K."/>
            <person name="Marechal-Drouard L."/>
            <person name="Marshall W.F."/>
            <person name="Qu L.H."/>
            <person name="Nelson D.R."/>
            <person name="Sanderfoot A.A."/>
            <person name="Spalding M.H."/>
            <person name="Kapitonov V.V."/>
            <person name="Ren Q."/>
            <person name="Ferris P."/>
            <person name="Lindquist E."/>
            <person name="Shapiro H."/>
            <person name="Lucas S.M."/>
            <person name="Grimwood J."/>
            <person name="Schmutz J."/>
            <person name="Cardol P."/>
            <person name="Cerutti H."/>
            <person name="Chanfreau G."/>
            <person name="Chen C.L."/>
            <person name="Cognat V."/>
            <person name="Croft M.T."/>
            <person name="Dent R."/>
            <person name="Dutcher S."/>
            <person name="Fernandez E."/>
            <person name="Fukuzawa H."/>
            <person name="Gonzalez-Ballester D."/>
            <person name="Gonzalez-Halphen D."/>
            <person name="Hallmann A."/>
            <person name="Hanikenne M."/>
            <person name="Hippler M."/>
            <person name="Inwood W."/>
            <person name="Jabbari K."/>
            <person name="Kalanon M."/>
            <person name="Kuras R."/>
            <person name="Lefebvre P.A."/>
            <person name="Lemaire S.D."/>
            <person name="Lobanov A.V."/>
            <person name="Lohr M."/>
            <person name="Manuell A."/>
            <person name="Meier I."/>
            <person name="Mets L."/>
            <person name="Mittag M."/>
            <person name="Mittelmeier T."/>
            <person name="Moroney J.V."/>
            <person name="Moseley J."/>
            <person name="Napoli C."/>
            <person name="Nedelcu A.M."/>
            <person name="Niyogi K."/>
            <person name="Novoselov S.V."/>
            <person name="Paulsen I.T."/>
            <person name="Pazour G."/>
            <person name="Purton S."/>
            <person name="Ral J.P."/>
            <person name="Riano-Pachon D.M."/>
            <person name="Riekhof W."/>
            <person name="Rymarquis L."/>
            <person name="Schroda M."/>
            <person name="Stern D."/>
            <person name="Umen J."/>
            <person name="Willows R."/>
            <person name="Wilson N."/>
            <person name="Zimmer S.L."/>
            <person name="Allmer J."/>
            <person name="Balk J."/>
            <person name="Bisova K."/>
            <person name="Chen C.J."/>
            <person name="Elias M."/>
            <person name="Gendler K."/>
            <person name="Hauser C."/>
            <person name="Lamb M.R."/>
            <person name="Ledford H."/>
            <person name="Long J.C."/>
            <person name="Minagawa J."/>
            <person name="Page M.D."/>
            <person name="Pan J."/>
            <person name="Pootakham W."/>
            <person name="Roje S."/>
            <person name="Rose A."/>
            <person name="Stahlberg E."/>
            <person name="Terauchi A.M."/>
            <person name="Yang P."/>
            <person name="Ball S."/>
            <person name="Bowler C."/>
            <person name="Dieckmann C.L."/>
            <person name="Gladyshev V.N."/>
            <person name="Green P."/>
            <person name="Jorgensen R."/>
            <person name="Mayfield S."/>
            <person name="Mueller-Roeber B."/>
            <person name="Rajamani S."/>
            <person name="Sayre R.T."/>
            <person name="Brokstein P."/>
            <person name="Dubchak I."/>
            <person name="Goodstein D."/>
            <person name="Hornick L."/>
            <person name="Huang Y.W."/>
            <person name="Jhaveri J."/>
            <person name="Luo Y."/>
            <person name="Martinez D."/>
            <person name="Ngau W.C."/>
            <person name="Otillar B."/>
            <person name="Poliakov A."/>
            <person name="Porter A."/>
            <person name="Szajkowski L."/>
            <person name="Werner G."/>
            <person name="Zhou K."/>
            <person name="Grigoriev I.V."/>
            <person name="Rokhsar D.S."/>
            <person name="Grossman A.R."/>
        </authorList>
    </citation>
    <scope>NUCLEOTIDE SEQUENCE [LARGE SCALE GENOMIC DNA]</scope>
    <source>
        <strain evidence="10">CC-503</strain>
    </source>
</reference>
<evidence type="ECO:0000256" key="5">
    <source>
        <dbReference type="ARBA" id="ARBA00022989"/>
    </source>
</evidence>
<evidence type="ECO:0000313" key="9">
    <source>
        <dbReference type="EMBL" id="PNW77712.1"/>
    </source>
</evidence>
<feature type="transmembrane region" description="Helical" evidence="8">
    <location>
        <begin position="293"/>
        <end position="316"/>
    </location>
</feature>
<dbReference type="GO" id="GO:0015853">
    <property type="term" value="P:adenine transport"/>
    <property type="evidence" value="ECO:0000318"/>
    <property type="project" value="GO_Central"/>
</dbReference>
<feature type="transmembrane region" description="Helical" evidence="8">
    <location>
        <begin position="55"/>
        <end position="80"/>
    </location>
</feature>
<feature type="transmembrane region" description="Helical" evidence="8">
    <location>
        <begin position="438"/>
        <end position="460"/>
    </location>
</feature>
<dbReference type="Pfam" id="PF00860">
    <property type="entry name" value="Xan_ur_permease"/>
    <property type="match status" value="1"/>
</dbReference>
<dbReference type="InterPro" id="IPR006043">
    <property type="entry name" value="NCS2"/>
</dbReference>
<feature type="transmembrane region" description="Helical" evidence="8">
    <location>
        <begin position="328"/>
        <end position="355"/>
    </location>
</feature>
<feature type="transmembrane region" description="Helical" evidence="8">
    <location>
        <begin position="504"/>
        <end position="523"/>
    </location>
</feature>
<organism evidence="9 10">
    <name type="scientific">Chlamydomonas reinhardtii</name>
    <name type="common">Chlamydomonas smithii</name>
    <dbReference type="NCBI Taxonomy" id="3055"/>
    <lineage>
        <taxon>Eukaryota</taxon>
        <taxon>Viridiplantae</taxon>
        <taxon>Chlorophyta</taxon>
        <taxon>core chlorophytes</taxon>
        <taxon>Chlorophyceae</taxon>
        <taxon>CS clade</taxon>
        <taxon>Chlamydomonadales</taxon>
        <taxon>Chlamydomonadaceae</taxon>
        <taxon>Chlamydomonas</taxon>
    </lineage>
</organism>
<feature type="transmembrane region" description="Helical" evidence="8">
    <location>
        <begin position="396"/>
        <end position="417"/>
    </location>
</feature>
<dbReference type="AlphaFoldDB" id="A0A2K3DB09"/>
<name>A0A2K3DB09_CHLRE</name>
<feature type="region of interest" description="Disordered" evidence="7">
    <location>
        <begin position="669"/>
        <end position="688"/>
    </location>
</feature>
<evidence type="ECO:0008006" key="11">
    <source>
        <dbReference type="Google" id="ProtNLM"/>
    </source>
</evidence>
<dbReference type="InterPro" id="IPR045018">
    <property type="entry name" value="Azg-like"/>
</dbReference>
<protein>
    <recommendedName>
        <fullName evidence="11">Xanthine/uracil permease</fullName>
    </recommendedName>
</protein>
<evidence type="ECO:0000256" key="1">
    <source>
        <dbReference type="ARBA" id="ARBA00004141"/>
    </source>
</evidence>
<feature type="transmembrane region" description="Helical" evidence="8">
    <location>
        <begin position="225"/>
        <end position="251"/>
    </location>
</feature>
<feature type="transmembrane region" description="Helical" evidence="8">
    <location>
        <begin position="194"/>
        <end position="213"/>
    </location>
</feature>
<evidence type="ECO:0000256" key="2">
    <source>
        <dbReference type="ARBA" id="ARBA00005697"/>
    </source>
</evidence>
<comment type="similarity">
    <text evidence="2">Belongs to the nucleobase:cation symporter-2 (NCS2) (TC 2.A.40) family. Azg-like subfamily.</text>
</comment>
<keyword evidence="6 8" id="KW-0472">Membrane</keyword>
<keyword evidence="3" id="KW-0813">Transport</keyword>
<sequence length="688" mass="74638">MTPPKDMAPKDVERSDSVDSDNGMPPKTEPGNKVTRFLEPFFQVHTRGSNWLQEIRAGCCLFMTSAYILFLNPIILSGGTSGFNTGMPGDDVALATSVATGCATLLMGVVANYPWVVSVQLGTNSYFVNSVLKLGVPCGAHPHFYGGDTCTGQPCSCSIDASGEQVVNERVLVGGPCFNTTAECLGTEIPYEKALAATFLEGLVFLAICFLGIRRWLLKLFPKSILMAGAAGIGCFISFVGVKDMGVIVAAPYPTLLSLNLGIPYVHGGWGKPGYDSKVSFNSCRMYQDGPPYSVVCPWLSVGGLIFTAIVSGLLGKHAFERYLMPSCLWDTLLCWNINGAFIMGIFFTMFISWIKFPEKISTGQGLVPDKVAYLPKFQETAGAIDFQWGSQTGDLIIAFVTFLYLDFIGSCITFVAMGEMTGILDEKGNMPRSNMAFIADGFGTMLGGLLGSSALTTYVESASAVREGGRTGITAIVCALFFFAACFLSPLFSVIPAIATGPILALIGVLIFMPSVFEINWHDITDAIPAFVTMLGMPFTHNIAYGIIGGLLVHVIIKFFTYQLFDFQHSWPGAALYRRWATADVTKLMKMRMPGWNCEIPPTGRPEDPWYYDPSLEAVVRKKFFPDYDENYQRKRSTPALDVPPLPPSKDMGETHVPAVAAVATADTGRPIHAPDDSAHHGHMHST</sequence>
<keyword evidence="5 8" id="KW-1133">Transmembrane helix</keyword>
<dbReference type="GeneID" id="5723868"/>
<evidence type="ECO:0000256" key="3">
    <source>
        <dbReference type="ARBA" id="ARBA00022448"/>
    </source>
</evidence>
<comment type="subcellular location">
    <subcellularLocation>
        <location evidence="1">Membrane</location>
        <topology evidence="1">Multi-pass membrane protein</topology>
    </subcellularLocation>
</comment>
<dbReference type="GO" id="GO:0005886">
    <property type="term" value="C:plasma membrane"/>
    <property type="evidence" value="ECO:0000318"/>
    <property type="project" value="GO_Central"/>
</dbReference>
<dbReference type="PaxDb" id="3055-EDP07979"/>
<dbReference type="KEGG" id="cre:CHLRE_10g448450v5"/>
<dbReference type="GO" id="GO:0005345">
    <property type="term" value="F:purine nucleobase transmembrane transporter activity"/>
    <property type="evidence" value="ECO:0000318"/>
    <property type="project" value="GO_Central"/>
</dbReference>
<dbReference type="Gramene" id="PNW77712">
    <property type="protein sequence ID" value="PNW77712"/>
    <property type="gene ID" value="CHLRE_10g448450v5"/>
</dbReference>
<evidence type="ECO:0000256" key="7">
    <source>
        <dbReference type="SAM" id="MobiDB-lite"/>
    </source>
</evidence>
<feature type="transmembrane region" description="Helical" evidence="8">
    <location>
        <begin position="543"/>
        <end position="562"/>
    </location>
</feature>
<feature type="transmembrane region" description="Helical" evidence="8">
    <location>
        <begin position="472"/>
        <end position="492"/>
    </location>
</feature>
<feature type="region of interest" description="Disordered" evidence="7">
    <location>
        <begin position="1"/>
        <end position="33"/>
    </location>
</feature>
<evidence type="ECO:0000313" key="10">
    <source>
        <dbReference type="Proteomes" id="UP000006906"/>
    </source>
</evidence>
<accession>A0A2K3DB09</accession>
<gene>
    <name evidence="9" type="ORF">CHLRE_10g448450v5</name>
</gene>
<feature type="compositionally biased region" description="Basic and acidic residues" evidence="7">
    <location>
        <begin position="7"/>
        <end position="17"/>
    </location>
</feature>
<dbReference type="RefSeq" id="XP_042920319.1">
    <property type="nucleotide sequence ID" value="XM_043066922.1"/>
</dbReference>
<dbReference type="GO" id="GO:0015854">
    <property type="term" value="P:guanine transport"/>
    <property type="evidence" value="ECO:0000318"/>
    <property type="project" value="GO_Central"/>
</dbReference>
<dbReference type="EMBL" id="CM008971">
    <property type="protein sequence ID" value="PNW77712.1"/>
    <property type="molecule type" value="Genomic_DNA"/>
</dbReference>
<dbReference type="PANTHER" id="PTHR43337">
    <property type="entry name" value="XANTHINE/URACIL PERMEASE C887.17-RELATED"/>
    <property type="match status" value="1"/>
</dbReference>
<evidence type="ECO:0000256" key="4">
    <source>
        <dbReference type="ARBA" id="ARBA00022692"/>
    </source>
</evidence>
<keyword evidence="10" id="KW-1185">Reference proteome</keyword>
<dbReference type="PANTHER" id="PTHR43337:SF17">
    <property type="entry name" value="XANTHINE URACIL VITAMIN C PERMEASE"/>
    <property type="match status" value="1"/>
</dbReference>
<evidence type="ECO:0000256" key="6">
    <source>
        <dbReference type="ARBA" id="ARBA00023136"/>
    </source>
</evidence>
<feature type="transmembrane region" description="Helical" evidence="8">
    <location>
        <begin position="92"/>
        <end position="115"/>
    </location>
</feature>
<dbReference type="OrthoDB" id="431212at2759"/>
<keyword evidence="4 8" id="KW-0812">Transmembrane</keyword>
<dbReference type="Proteomes" id="UP000006906">
    <property type="component" value="Chromosome 10"/>
</dbReference>
<proteinExistence type="inferred from homology"/>